<organism evidence="8 9">
    <name type="scientific">Klebsiella aerogenes (strain ATCC 13048 / DSM 30053 / CCUG 1429 / JCM 1235 / KCTC 2190 / NBRC 13534 / NCIMB 10102 / NCTC 10006 / CDC 819-56)</name>
    <name type="common">Enterobacter aerogenes</name>
    <dbReference type="NCBI Taxonomy" id="1028307"/>
    <lineage>
        <taxon>Bacteria</taxon>
        <taxon>Pseudomonadati</taxon>
        <taxon>Pseudomonadota</taxon>
        <taxon>Gammaproteobacteria</taxon>
        <taxon>Enterobacterales</taxon>
        <taxon>Enterobacteriaceae</taxon>
        <taxon>Klebsiella/Raoultella group</taxon>
        <taxon>Klebsiella</taxon>
    </lineage>
</organism>
<dbReference type="InterPro" id="IPR017595">
    <property type="entry name" value="OHCU_decarboxylase-2"/>
</dbReference>
<dbReference type="OrthoDB" id="9800909at2"/>
<sequence length="166" mass="18384">MITLNHFNQLPQAEAIRQLEPCVALPAWREALALERPYATLTALTDRAQQLMQHWGEAELARALSAHPRIGEKPTGGEAHAALSRQEQAEVNADDAATARALKEGNARYEARFDRVFLIRAKGRSAAEILQALTQRLTNNDAQEIEAALEQLREITLLRLAGVISE</sequence>
<keyword evidence="9" id="KW-1185">Reference proteome</keyword>
<proteinExistence type="predicted"/>
<dbReference type="PANTHER" id="PTHR43466:SF1">
    <property type="entry name" value="2-OXO-4-HYDROXY-4-CARBOXY-5-UREIDOIMIDAZOLINE DECARBOXYLASE-RELATED"/>
    <property type="match status" value="1"/>
</dbReference>
<evidence type="ECO:0000256" key="3">
    <source>
        <dbReference type="ARBA" id="ARBA00012257"/>
    </source>
</evidence>
<gene>
    <name evidence="8" type="ordered locus">EAE_19205</name>
</gene>
<dbReference type="KEGG" id="eae:EAE_19205"/>
<evidence type="ECO:0000256" key="6">
    <source>
        <dbReference type="ARBA" id="ARBA00023239"/>
    </source>
</evidence>
<dbReference type="GO" id="GO:0019628">
    <property type="term" value="P:urate catabolic process"/>
    <property type="evidence" value="ECO:0007669"/>
    <property type="project" value="TreeGrafter"/>
</dbReference>
<dbReference type="NCBIfam" id="NF010372">
    <property type="entry name" value="PRK13798.1"/>
    <property type="match status" value="1"/>
</dbReference>
<dbReference type="EMBL" id="CP002824">
    <property type="protein sequence ID" value="AEG98748.1"/>
    <property type="molecule type" value="Genomic_DNA"/>
</dbReference>
<comment type="catalytic activity">
    <reaction evidence="1">
        <text>5-hydroxy-2-oxo-4-ureido-2,5-dihydro-1H-imidazole-5-carboxylate + H(+) = (S)-allantoin + CO2</text>
        <dbReference type="Rhea" id="RHEA:26301"/>
        <dbReference type="ChEBI" id="CHEBI:15378"/>
        <dbReference type="ChEBI" id="CHEBI:15678"/>
        <dbReference type="ChEBI" id="CHEBI:16526"/>
        <dbReference type="ChEBI" id="CHEBI:58639"/>
        <dbReference type="EC" id="4.1.1.97"/>
    </reaction>
</comment>
<dbReference type="GO" id="GO:0006144">
    <property type="term" value="P:purine nucleobase metabolic process"/>
    <property type="evidence" value="ECO:0007669"/>
    <property type="project" value="UniProtKB-KW"/>
</dbReference>
<dbReference type="eggNOG" id="COG3195">
    <property type="taxonomic scope" value="Bacteria"/>
</dbReference>
<evidence type="ECO:0000259" key="7">
    <source>
        <dbReference type="Pfam" id="PF09349"/>
    </source>
</evidence>
<keyword evidence="4" id="KW-0659">Purine metabolism</keyword>
<dbReference type="RefSeq" id="WP_015366596.1">
    <property type="nucleotide sequence ID" value="NC_015663.1"/>
</dbReference>
<dbReference type="InterPro" id="IPR018020">
    <property type="entry name" value="OHCU_decarboxylase"/>
</dbReference>
<dbReference type="NCBIfam" id="TIGR03180">
    <property type="entry name" value="UraD_2"/>
    <property type="match status" value="1"/>
</dbReference>
<evidence type="ECO:0000313" key="8">
    <source>
        <dbReference type="EMBL" id="AEG98748.1"/>
    </source>
</evidence>
<dbReference type="Pfam" id="PF09349">
    <property type="entry name" value="OHCU_decarbox"/>
    <property type="match status" value="1"/>
</dbReference>
<evidence type="ECO:0000256" key="2">
    <source>
        <dbReference type="ARBA" id="ARBA00004754"/>
    </source>
</evidence>
<feature type="domain" description="Oxo-4-hydroxy-4-carboxy-5-ureidoimidazoline decarboxylase" evidence="7">
    <location>
        <begin position="8"/>
        <end position="161"/>
    </location>
</feature>
<evidence type="ECO:0000256" key="5">
    <source>
        <dbReference type="ARBA" id="ARBA00022793"/>
    </source>
</evidence>
<evidence type="ECO:0000256" key="1">
    <source>
        <dbReference type="ARBA" id="ARBA00001163"/>
    </source>
</evidence>
<comment type="pathway">
    <text evidence="2">Purine metabolism; urate degradation; (S)-allantoin from urate: step 3/3.</text>
</comment>
<name>A0A0H3FST0_KLEAK</name>
<evidence type="ECO:0000256" key="4">
    <source>
        <dbReference type="ARBA" id="ARBA00022631"/>
    </source>
</evidence>
<dbReference type="PATRIC" id="fig|1028307.3.peg.3840"/>
<protein>
    <recommendedName>
        <fullName evidence="3">2-oxo-4-hydroxy-4-carboxy-5-ureidoimidazoline decarboxylase</fullName>
        <ecNumber evidence="3">4.1.1.97</ecNumber>
    </recommendedName>
</protein>
<dbReference type="HOGENOM" id="CLU_092522_2_1_6"/>
<dbReference type="GeneID" id="93312026"/>
<dbReference type="GO" id="GO:0051997">
    <property type="term" value="F:2-oxo-4-hydroxy-4-carboxy-5-ureidoimidazoline decarboxylase activity"/>
    <property type="evidence" value="ECO:0007669"/>
    <property type="project" value="UniProtKB-EC"/>
</dbReference>
<evidence type="ECO:0000313" key="9">
    <source>
        <dbReference type="Proteomes" id="UP000008881"/>
    </source>
</evidence>
<dbReference type="AlphaFoldDB" id="A0A0H3FST0"/>
<keyword evidence="5" id="KW-0210">Decarboxylase</keyword>
<keyword evidence="6" id="KW-0456">Lyase</keyword>
<dbReference type="PANTHER" id="PTHR43466">
    <property type="entry name" value="2-OXO-4-HYDROXY-4-CARBOXY-5-UREIDOIMIDAZOLINE DECARBOXYLASE-RELATED"/>
    <property type="match status" value="1"/>
</dbReference>
<dbReference type="EC" id="4.1.1.97" evidence="3"/>
<dbReference type="SUPFAM" id="SSF158694">
    <property type="entry name" value="UraD-Like"/>
    <property type="match status" value="1"/>
</dbReference>
<accession>A0A0H3FST0</accession>
<dbReference type="Proteomes" id="UP000008881">
    <property type="component" value="Chromosome"/>
</dbReference>
<dbReference type="Gene3D" id="1.10.3330.10">
    <property type="entry name" value="Oxo-4-hydroxy-4-carboxy-5-ureidoimidazoline decarboxylase"/>
    <property type="match status" value="1"/>
</dbReference>
<reference evidence="8 9" key="1">
    <citation type="journal article" date="2012" name="J. Bacteriol.">
        <title>Complete genome sequence of Enterobacter aerogenes KCTC 2190.</title>
        <authorList>
            <person name="Shin S.H."/>
            <person name="Kim S."/>
            <person name="Kim J.Y."/>
            <person name="Lee S."/>
            <person name="Um Y."/>
            <person name="Oh M.K."/>
            <person name="Kim Y.R."/>
            <person name="Lee J."/>
            <person name="Yang K.S."/>
        </authorList>
    </citation>
    <scope>NUCLEOTIDE SEQUENCE [LARGE SCALE GENOMIC DNA]</scope>
    <source>
        <strain evidence="8 9">KCTC 2190</strain>
    </source>
</reference>
<dbReference type="InterPro" id="IPR036778">
    <property type="entry name" value="OHCU_decarboxylase_sf"/>
</dbReference>